<dbReference type="Proteomes" id="UP000075578">
    <property type="component" value="Unassembled WGS sequence"/>
</dbReference>
<protein>
    <recommendedName>
        <fullName evidence="2">histidine kinase</fullName>
        <ecNumber evidence="2">2.7.13.3</ecNumber>
    </recommendedName>
</protein>
<dbReference type="GO" id="GO:0004673">
    <property type="term" value="F:protein histidine kinase activity"/>
    <property type="evidence" value="ECO:0007669"/>
    <property type="project" value="UniProtKB-EC"/>
</dbReference>
<dbReference type="PANTHER" id="PTHR43304">
    <property type="entry name" value="PHYTOCHROME-LIKE PROTEIN CPH1"/>
    <property type="match status" value="1"/>
</dbReference>
<dbReference type="PROSITE" id="PS50112">
    <property type="entry name" value="PAS"/>
    <property type="match status" value="4"/>
</dbReference>
<dbReference type="AlphaFoldDB" id="A0A150IVU4"/>
<reference evidence="8 9" key="1">
    <citation type="journal article" date="2016" name="ISME J.">
        <title>Chasing the elusive Euryarchaeota class WSA2: genomes reveal a uniquely fastidious methyl-reducing methanogen.</title>
        <authorList>
            <person name="Nobu M.K."/>
            <person name="Narihiro T."/>
            <person name="Kuroda K."/>
            <person name="Mei R."/>
            <person name="Liu W.T."/>
        </authorList>
    </citation>
    <scope>NUCLEOTIDE SEQUENCE [LARGE SCALE GENOMIC DNA]</scope>
    <source>
        <strain evidence="8">U1lsi0528_Bin089</strain>
    </source>
</reference>
<feature type="domain" description="PAC" evidence="7">
    <location>
        <begin position="206"/>
        <end position="258"/>
    </location>
</feature>
<evidence type="ECO:0000256" key="5">
    <source>
        <dbReference type="ARBA" id="ARBA00022777"/>
    </source>
</evidence>
<dbReference type="InterPro" id="IPR000700">
    <property type="entry name" value="PAS-assoc_C"/>
</dbReference>
<feature type="domain" description="PAS" evidence="6">
    <location>
        <begin position="146"/>
        <end position="200"/>
    </location>
</feature>
<evidence type="ECO:0000259" key="6">
    <source>
        <dbReference type="PROSITE" id="PS50112"/>
    </source>
</evidence>
<dbReference type="SMART" id="SM00091">
    <property type="entry name" value="PAS"/>
    <property type="match status" value="4"/>
</dbReference>
<dbReference type="Gene3D" id="3.30.450.20">
    <property type="entry name" value="PAS domain"/>
    <property type="match status" value="4"/>
</dbReference>
<evidence type="ECO:0000256" key="2">
    <source>
        <dbReference type="ARBA" id="ARBA00012438"/>
    </source>
</evidence>
<dbReference type="PANTHER" id="PTHR43304:SF1">
    <property type="entry name" value="PAC DOMAIN-CONTAINING PROTEIN"/>
    <property type="match status" value="1"/>
</dbReference>
<dbReference type="Pfam" id="PF13426">
    <property type="entry name" value="PAS_9"/>
    <property type="match status" value="3"/>
</dbReference>
<dbReference type="CDD" id="cd00130">
    <property type="entry name" value="PAS"/>
    <property type="match status" value="4"/>
</dbReference>
<evidence type="ECO:0000259" key="7">
    <source>
        <dbReference type="PROSITE" id="PS50113"/>
    </source>
</evidence>
<dbReference type="NCBIfam" id="TIGR00229">
    <property type="entry name" value="sensory_box"/>
    <property type="match status" value="4"/>
</dbReference>
<keyword evidence="4" id="KW-0808">Transferase</keyword>
<dbReference type="InterPro" id="IPR000014">
    <property type="entry name" value="PAS"/>
</dbReference>
<evidence type="ECO:0000256" key="3">
    <source>
        <dbReference type="ARBA" id="ARBA00022553"/>
    </source>
</evidence>
<dbReference type="InterPro" id="IPR001610">
    <property type="entry name" value="PAC"/>
</dbReference>
<feature type="domain" description="PAS" evidence="6">
    <location>
        <begin position="259"/>
        <end position="304"/>
    </location>
</feature>
<dbReference type="InterPro" id="IPR052162">
    <property type="entry name" value="Sensor_kinase/Photoreceptor"/>
</dbReference>
<feature type="domain" description="PAC" evidence="7">
    <location>
        <begin position="349"/>
        <end position="399"/>
    </location>
</feature>
<dbReference type="SUPFAM" id="SSF55785">
    <property type="entry name" value="PYP-like sensor domain (PAS domain)"/>
    <property type="match status" value="4"/>
</dbReference>
<evidence type="ECO:0000313" key="8">
    <source>
        <dbReference type="EMBL" id="KYC48985.1"/>
    </source>
</evidence>
<feature type="domain" description="PAS" evidence="6">
    <location>
        <begin position="9"/>
        <end position="79"/>
    </location>
</feature>
<dbReference type="SMART" id="SM00086">
    <property type="entry name" value="PAC"/>
    <property type="match status" value="3"/>
</dbReference>
<accession>A0A150IVU4</accession>
<evidence type="ECO:0000256" key="4">
    <source>
        <dbReference type="ARBA" id="ARBA00022679"/>
    </source>
</evidence>
<dbReference type="EMBL" id="LNGD01000121">
    <property type="protein sequence ID" value="KYC48985.1"/>
    <property type="molecule type" value="Genomic_DNA"/>
</dbReference>
<gene>
    <name evidence="8" type="ORF">AMQ74_01512</name>
</gene>
<evidence type="ECO:0000256" key="1">
    <source>
        <dbReference type="ARBA" id="ARBA00000085"/>
    </source>
</evidence>
<feature type="domain" description="PAC" evidence="7">
    <location>
        <begin position="471"/>
        <end position="523"/>
    </location>
</feature>
<keyword evidence="3" id="KW-0597">Phosphoprotein</keyword>
<proteinExistence type="predicted"/>
<dbReference type="Pfam" id="PF08447">
    <property type="entry name" value="PAS_3"/>
    <property type="match status" value="1"/>
</dbReference>
<organism evidence="8 9">
    <name type="scientific">Candidatus Methanofastidiosum methylothiophilum</name>
    <dbReference type="NCBI Taxonomy" id="1705564"/>
    <lineage>
        <taxon>Archaea</taxon>
        <taxon>Methanobacteriati</taxon>
        <taxon>Methanobacteriota</taxon>
        <taxon>Stenosarchaea group</taxon>
        <taxon>Candidatus Methanofastidiosia</taxon>
        <taxon>Candidatus Methanofastidiosales</taxon>
        <taxon>Candidatus Methanofastidiosaceae</taxon>
        <taxon>Candidatus Methanofastidiosum</taxon>
    </lineage>
</organism>
<name>A0A150IVU4_9EURY</name>
<dbReference type="InterPro" id="IPR035965">
    <property type="entry name" value="PAS-like_dom_sf"/>
</dbReference>
<keyword evidence="5 8" id="KW-0418">Kinase</keyword>
<feature type="domain" description="PAS" evidence="6">
    <location>
        <begin position="400"/>
        <end position="466"/>
    </location>
</feature>
<dbReference type="PROSITE" id="PS50113">
    <property type="entry name" value="PAC"/>
    <property type="match status" value="3"/>
</dbReference>
<dbReference type="InterPro" id="IPR013655">
    <property type="entry name" value="PAS_fold_3"/>
</dbReference>
<comment type="caution">
    <text evidence="8">The sequence shown here is derived from an EMBL/GenBank/DDBJ whole genome shotgun (WGS) entry which is preliminary data.</text>
</comment>
<sequence>MNKGLSHSNFNIYKLIVENSSHGIVLMDDNSKFIDANPVACKILGYPKGELLKMEMEEIIPLNNIEVGVKSWQEILNKGTQKGECRFLRKNGNNIIIEYVAIANIMPGLHLFSINDITERKKVEDKLKEALTIINKSHSVAFTWKNAEGWPVEFVSENVEKLFGYNVEDFTFGKVSFSGCIHPDDLKRVANEVEKYSNEKGIIEFIHDPYRIITKDGAIKFVSDWTFIVRNLEGNITHYKGIVEDITERKKAEDRLKSTNKQLEDIIEFLPDATFIIDNDKKIIAWNRAMEQMTGIPKIEILGKDRSYGAVPFYGRQRPYLIDLIFKPDSDISSKYDFVKRKGKALYVEVFTPAIYNGKGAYMWAIASPLFDAEGNVIGAIESIRDINEFKTTEKALRESEEKYRTLFEDSKNPIWTTSQEGIILDANQAAAELLGYTKDELIGIDVNYLYVDPNHRRIFQAEIEEKGFVKNFQSQWKTKDGRQLDLLFDFTLWKGSDGNIIGYRGIAEDVTLINRSQKQLGENLEYFAHLVDHIRNPLTIICGFAQVEIENEKTKNRFLKQIARIEEIIKQLDQGWMDTEDTRRFMKRYM</sequence>
<evidence type="ECO:0000313" key="9">
    <source>
        <dbReference type="Proteomes" id="UP000075578"/>
    </source>
</evidence>
<dbReference type="EC" id="2.7.13.3" evidence="2"/>
<comment type="catalytic activity">
    <reaction evidence="1">
        <text>ATP + protein L-histidine = ADP + protein N-phospho-L-histidine.</text>
        <dbReference type="EC" id="2.7.13.3"/>
    </reaction>
</comment>